<protein>
    <submittedName>
        <fullName evidence="1">Uncharacterized protein</fullName>
    </submittedName>
</protein>
<keyword evidence="2" id="KW-1185">Reference proteome</keyword>
<proteinExistence type="predicted"/>
<evidence type="ECO:0000313" key="1">
    <source>
        <dbReference type="EMBL" id="KGO78590.1"/>
    </source>
</evidence>
<dbReference type="EMBL" id="JRLV01000045">
    <property type="protein sequence ID" value="KGO78590.1"/>
    <property type="molecule type" value="Genomic_DNA"/>
</dbReference>
<evidence type="ECO:0000313" key="2">
    <source>
        <dbReference type="Proteomes" id="UP000030129"/>
    </source>
</evidence>
<comment type="caution">
    <text evidence="1">The sequence shown here is derived from an EMBL/GenBank/DDBJ whole genome shotgun (WGS) entry which is preliminary data.</text>
</comment>
<accession>A0A0A2LQS5</accession>
<dbReference type="AlphaFoldDB" id="A0A0A2LQS5"/>
<dbReference type="Proteomes" id="UP000030129">
    <property type="component" value="Unassembled WGS sequence"/>
</dbReference>
<reference evidence="1 2" key="1">
    <citation type="submission" date="2013-09" db="EMBL/GenBank/DDBJ databases">
        <authorList>
            <person name="Zeng Z."/>
            <person name="Chen C."/>
        </authorList>
    </citation>
    <scope>NUCLEOTIDE SEQUENCE [LARGE SCALE GENOMIC DNA]</scope>
    <source>
        <strain evidence="1 2">F44-8</strain>
    </source>
</reference>
<gene>
    <name evidence="1" type="ORF">Q763_17665</name>
</gene>
<dbReference type="RefSeq" id="WP_035136315.1">
    <property type="nucleotide sequence ID" value="NZ_JRLV01000045.1"/>
</dbReference>
<dbReference type="eggNOG" id="ENOG502ZHNJ">
    <property type="taxonomic scope" value="Bacteria"/>
</dbReference>
<organism evidence="1 2">
    <name type="scientific">Flavobacterium beibuense F44-8</name>
    <dbReference type="NCBI Taxonomy" id="1406840"/>
    <lineage>
        <taxon>Bacteria</taxon>
        <taxon>Pseudomonadati</taxon>
        <taxon>Bacteroidota</taxon>
        <taxon>Flavobacteriia</taxon>
        <taxon>Flavobacteriales</taxon>
        <taxon>Flavobacteriaceae</taxon>
        <taxon>Flavobacterium</taxon>
    </lineage>
</organism>
<sequence length="213" mass="24224">MTFQNLSDVTAAMKEWENIRNNPSGVVNYLILGNHITFIKNKKAEAVHVYPGVSKDSNELYFFLIDKEQDIQQSDADLFNAITICKADLKNLSALNTQEYTPGNSTDEISEAEARVRTQDWDRNYADWAEKQITLTTDGIFKAFYMPADYMAEGSEYESFLALKPNSQSPTLYDADIVTTFTNNGKTTYYDTCMPVPPLTPWTLNSFYLLQLV</sequence>
<name>A0A0A2LQS5_9FLAO</name>